<dbReference type="InterPro" id="IPR001279">
    <property type="entry name" value="Metallo-B-lactamas"/>
</dbReference>
<keyword evidence="3" id="KW-1185">Reference proteome</keyword>
<dbReference type="EMBL" id="CP098747">
    <property type="protein sequence ID" value="USG62749.1"/>
    <property type="molecule type" value="Genomic_DNA"/>
</dbReference>
<dbReference type="CDD" id="cd16278">
    <property type="entry name" value="metallo-hydrolase-like_MBL-fold"/>
    <property type="match status" value="1"/>
</dbReference>
<reference evidence="2" key="1">
    <citation type="submission" date="2022-06" db="EMBL/GenBank/DDBJ databases">
        <title>Sneathiella actinostolidae sp. nov., isolated from a sea anemonein the Western Pacific Ocean.</title>
        <authorList>
            <person name="Wei M.J."/>
        </authorList>
    </citation>
    <scope>NUCLEOTIDE SEQUENCE</scope>
    <source>
        <strain evidence="2">PHK-P5</strain>
    </source>
</reference>
<feature type="domain" description="Metallo-beta-lactamase" evidence="1">
    <location>
        <begin position="39"/>
        <end position="211"/>
    </location>
</feature>
<sequence length="299" mass="32617">MAVKVPYKKDLEFDYGVCDELSPLIRRVIANNPSAFTFHGSGTYIIGRGNVAVIDPGPLVPEHIAAIMKAVEGETISHILITHTHRDHSPGAEPLKQLTGAKTYGFGPHGSGKPDMEPEEGGDMDFVPDVKINDGDIIEGEGWTMEAIHTPGHLSNHICFGLQEEKTLFTGDHVMGWSTTIVSPPDGDMSSYMTSLEKLLPLDYHTYWPTHGPAITETKPFVEALIAHRHDRMDQIRACLAGGPLSIPDMVTQMYTDVPEFLHPAAARSVYAHILHMRDGGELTSDGAGDERDLFSLAG</sequence>
<gene>
    <name evidence="2" type="ORF">NBZ79_07130</name>
</gene>
<dbReference type="Pfam" id="PF00753">
    <property type="entry name" value="Lactamase_B"/>
    <property type="match status" value="1"/>
</dbReference>
<dbReference type="SUPFAM" id="SSF56281">
    <property type="entry name" value="Metallo-hydrolase/oxidoreductase"/>
    <property type="match status" value="1"/>
</dbReference>
<dbReference type="Proteomes" id="UP001056291">
    <property type="component" value="Chromosome"/>
</dbReference>
<dbReference type="Gene3D" id="1.10.10.10">
    <property type="entry name" value="Winged helix-like DNA-binding domain superfamily/Winged helix DNA-binding domain"/>
    <property type="match status" value="1"/>
</dbReference>
<organism evidence="2 3">
    <name type="scientific">Sneathiella marina</name>
    <dbReference type="NCBI Taxonomy" id="2950108"/>
    <lineage>
        <taxon>Bacteria</taxon>
        <taxon>Pseudomonadati</taxon>
        <taxon>Pseudomonadota</taxon>
        <taxon>Alphaproteobacteria</taxon>
        <taxon>Sneathiellales</taxon>
        <taxon>Sneathiellaceae</taxon>
        <taxon>Sneathiella</taxon>
    </lineage>
</organism>
<proteinExistence type="predicted"/>
<evidence type="ECO:0000313" key="2">
    <source>
        <dbReference type="EMBL" id="USG62749.1"/>
    </source>
</evidence>
<protein>
    <submittedName>
        <fullName evidence="2">MBL fold metallo-hydrolase</fullName>
    </submittedName>
</protein>
<dbReference type="InterPro" id="IPR041516">
    <property type="entry name" value="LACTB2_WH"/>
</dbReference>
<dbReference type="SMART" id="SM00849">
    <property type="entry name" value="Lactamase_B"/>
    <property type="match status" value="1"/>
</dbReference>
<dbReference type="RefSeq" id="WP_251936833.1">
    <property type="nucleotide sequence ID" value="NZ_CP098747.1"/>
</dbReference>
<name>A0ABY4WBX8_9PROT</name>
<dbReference type="Gene3D" id="3.60.15.10">
    <property type="entry name" value="Ribonuclease Z/Hydroxyacylglutathione hydrolase-like"/>
    <property type="match status" value="1"/>
</dbReference>
<dbReference type="PANTHER" id="PTHR23131:SF0">
    <property type="entry name" value="ENDORIBONUCLEASE LACTB2"/>
    <property type="match status" value="1"/>
</dbReference>
<dbReference type="Pfam" id="PF17778">
    <property type="entry name" value="WHD_BLACT"/>
    <property type="match status" value="1"/>
</dbReference>
<evidence type="ECO:0000313" key="3">
    <source>
        <dbReference type="Proteomes" id="UP001056291"/>
    </source>
</evidence>
<dbReference type="PANTHER" id="PTHR23131">
    <property type="entry name" value="ENDORIBONUCLEASE LACTB2"/>
    <property type="match status" value="1"/>
</dbReference>
<dbReference type="InterPro" id="IPR050662">
    <property type="entry name" value="Sec-metab_biosynth-thioest"/>
</dbReference>
<accession>A0ABY4WBX8</accession>
<dbReference type="InterPro" id="IPR036866">
    <property type="entry name" value="RibonucZ/Hydroxyglut_hydro"/>
</dbReference>
<dbReference type="InterPro" id="IPR036388">
    <property type="entry name" value="WH-like_DNA-bd_sf"/>
</dbReference>
<evidence type="ECO:0000259" key="1">
    <source>
        <dbReference type="SMART" id="SM00849"/>
    </source>
</evidence>